<evidence type="ECO:0000256" key="1">
    <source>
        <dbReference type="SAM" id="Phobius"/>
    </source>
</evidence>
<keyword evidence="1" id="KW-0472">Membrane</keyword>
<name>A0A7Y3WQ91_9CLOT</name>
<dbReference type="RefSeq" id="WP_171295506.1">
    <property type="nucleotide sequence ID" value="NZ_CP087098.1"/>
</dbReference>
<keyword evidence="1" id="KW-1133">Transmembrane helix</keyword>
<dbReference type="Proteomes" id="UP000531659">
    <property type="component" value="Unassembled WGS sequence"/>
</dbReference>
<dbReference type="Pfam" id="PF04205">
    <property type="entry name" value="FMN_bind"/>
    <property type="match status" value="1"/>
</dbReference>
<evidence type="ECO:0000313" key="3">
    <source>
        <dbReference type="EMBL" id="NNU74652.1"/>
    </source>
</evidence>
<dbReference type="SMART" id="SM00900">
    <property type="entry name" value="FMN_bind"/>
    <property type="match status" value="1"/>
</dbReference>
<dbReference type="GO" id="GO:0016020">
    <property type="term" value="C:membrane"/>
    <property type="evidence" value="ECO:0007669"/>
    <property type="project" value="InterPro"/>
</dbReference>
<sequence length="130" mass="14375">MSMFIKIILGVIFLLVLIIVGAGFYMTRGLNSGKNMIIEPSDASQLKDGVYTGKYNGGRWSNEVNVTIKDKKATKIDVLKSVVFEKLEVSRELFNKVIKKQGTNVDVISGATVTSKAYLKSIENALENRN</sequence>
<accession>A0A7Y3WQ91</accession>
<gene>
    <name evidence="3" type="ORF">HLQ16_01670</name>
</gene>
<evidence type="ECO:0000259" key="2">
    <source>
        <dbReference type="SMART" id="SM00900"/>
    </source>
</evidence>
<evidence type="ECO:0000313" key="4">
    <source>
        <dbReference type="Proteomes" id="UP000531659"/>
    </source>
</evidence>
<comment type="caution">
    <text evidence="3">The sequence shown here is derived from an EMBL/GenBank/DDBJ whole genome shotgun (WGS) entry which is preliminary data.</text>
</comment>
<organism evidence="3 4">
    <name type="scientific">Clostridium estertheticum</name>
    <dbReference type="NCBI Taxonomy" id="238834"/>
    <lineage>
        <taxon>Bacteria</taxon>
        <taxon>Bacillati</taxon>
        <taxon>Bacillota</taxon>
        <taxon>Clostridia</taxon>
        <taxon>Eubacteriales</taxon>
        <taxon>Clostridiaceae</taxon>
        <taxon>Clostridium</taxon>
    </lineage>
</organism>
<proteinExistence type="predicted"/>
<dbReference type="InterPro" id="IPR007329">
    <property type="entry name" value="FMN-bd"/>
</dbReference>
<dbReference type="EMBL" id="JABEYB010000001">
    <property type="protein sequence ID" value="NNU74652.1"/>
    <property type="molecule type" value="Genomic_DNA"/>
</dbReference>
<dbReference type="Gene3D" id="3.90.1010.20">
    <property type="match status" value="1"/>
</dbReference>
<dbReference type="GO" id="GO:0010181">
    <property type="term" value="F:FMN binding"/>
    <property type="evidence" value="ECO:0007669"/>
    <property type="project" value="InterPro"/>
</dbReference>
<protein>
    <submittedName>
        <fullName evidence="3">FMN-binding protein</fullName>
    </submittedName>
</protein>
<feature type="transmembrane region" description="Helical" evidence="1">
    <location>
        <begin position="7"/>
        <end position="26"/>
    </location>
</feature>
<dbReference type="AlphaFoldDB" id="A0A7Y3WQ91"/>
<reference evidence="3 4" key="1">
    <citation type="submission" date="2020-05" db="EMBL/GenBank/DDBJ databases">
        <title>Complete genome of Clostridium estertheticum subspecies estertheticum, isolated from Vacuum packed lamb meat from New Zealand imported to Switzerland.</title>
        <authorList>
            <person name="Wambui J."/>
            <person name="Stevens M.J.A."/>
            <person name="Stephan R."/>
        </authorList>
    </citation>
    <scope>NUCLEOTIDE SEQUENCE [LARGE SCALE GENOMIC DNA]</scope>
    <source>
        <strain evidence="3 4">CEST001</strain>
    </source>
</reference>
<feature type="domain" description="FMN-binding" evidence="2">
    <location>
        <begin position="58"/>
        <end position="129"/>
    </location>
</feature>
<keyword evidence="1" id="KW-0812">Transmembrane</keyword>